<dbReference type="NCBIfam" id="TIGR00778">
    <property type="entry name" value="ahpD_dom"/>
    <property type="match status" value="1"/>
</dbReference>
<keyword evidence="3" id="KW-1185">Reference proteome</keyword>
<evidence type="ECO:0000313" key="3">
    <source>
        <dbReference type="Proteomes" id="UP001597368"/>
    </source>
</evidence>
<sequence>MTRVHLIDPAAADGSAGEQLAATKQVMGAIPNTAKAPANSPAVLKGFLGMHGALKGGVLPAALRERIALAVSEINRCTYCLSAHTYVSRIMKLSEEEIHAARLGHSADPKAAAVLRLAVAITLNRGRVDDDRFAAARDAGLTDEEIVETIANVAHNIFANYANEALGVELELPVVPPFDHASA</sequence>
<dbReference type="PANTHER" id="PTHR35446">
    <property type="entry name" value="SI:CH211-175M2.5"/>
    <property type="match status" value="1"/>
</dbReference>
<dbReference type="EMBL" id="JBHUFV010000026">
    <property type="protein sequence ID" value="MFD1933285.1"/>
    <property type="molecule type" value="Genomic_DNA"/>
</dbReference>
<protein>
    <submittedName>
        <fullName evidence="2">Carboxymuconolactone decarboxylase family protein</fullName>
    </submittedName>
</protein>
<dbReference type="PANTHER" id="PTHR35446:SF3">
    <property type="entry name" value="CMD DOMAIN-CONTAINING PROTEIN"/>
    <property type="match status" value="1"/>
</dbReference>
<accession>A0ABW4SWK1</accession>
<name>A0ABW4SWK1_9ACTN</name>
<evidence type="ECO:0000259" key="1">
    <source>
        <dbReference type="Pfam" id="PF02627"/>
    </source>
</evidence>
<comment type="caution">
    <text evidence="2">The sequence shown here is derived from an EMBL/GenBank/DDBJ whole genome shotgun (WGS) entry which is preliminary data.</text>
</comment>
<dbReference type="InterPro" id="IPR029032">
    <property type="entry name" value="AhpD-like"/>
</dbReference>
<organism evidence="2 3">
    <name type="scientific">Nonomuraea mangrovi</name>
    <dbReference type="NCBI Taxonomy" id="2316207"/>
    <lineage>
        <taxon>Bacteria</taxon>
        <taxon>Bacillati</taxon>
        <taxon>Actinomycetota</taxon>
        <taxon>Actinomycetes</taxon>
        <taxon>Streptosporangiales</taxon>
        <taxon>Streptosporangiaceae</taxon>
        <taxon>Nonomuraea</taxon>
    </lineage>
</organism>
<proteinExistence type="predicted"/>
<feature type="domain" description="Carboxymuconolactone decarboxylase-like" evidence="1">
    <location>
        <begin position="41"/>
        <end position="117"/>
    </location>
</feature>
<reference evidence="3" key="1">
    <citation type="journal article" date="2019" name="Int. J. Syst. Evol. Microbiol.">
        <title>The Global Catalogue of Microorganisms (GCM) 10K type strain sequencing project: providing services to taxonomists for standard genome sequencing and annotation.</title>
        <authorList>
            <consortium name="The Broad Institute Genomics Platform"/>
            <consortium name="The Broad Institute Genome Sequencing Center for Infectious Disease"/>
            <person name="Wu L."/>
            <person name="Ma J."/>
        </authorList>
    </citation>
    <scope>NUCLEOTIDE SEQUENCE [LARGE SCALE GENOMIC DNA]</scope>
    <source>
        <strain evidence="3">ICMP 6774ER</strain>
    </source>
</reference>
<dbReference type="InterPro" id="IPR004675">
    <property type="entry name" value="AhpD_core"/>
</dbReference>
<evidence type="ECO:0000313" key="2">
    <source>
        <dbReference type="EMBL" id="MFD1933285.1"/>
    </source>
</evidence>
<dbReference type="InterPro" id="IPR003779">
    <property type="entry name" value="CMD-like"/>
</dbReference>
<gene>
    <name evidence="2" type="ORF">ACFSKW_17580</name>
</gene>
<dbReference type="Gene3D" id="1.20.1290.10">
    <property type="entry name" value="AhpD-like"/>
    <property type="match status" value="1"/>
</dbReference>
<dbReference type="RefSeq" id="WP_379573328.1">
    <property type="nucleotide sequence ID" value="NZ_JBHUFV010000026.1"/>
</dbReference>
<dbReference type="Pfam" id="PF02627">
    <property type="entry name" value="CMD"/>
    <property type="match status" value="1"/>
</dbReference>
<dbReference type="Proteomes" id="UP001597368">
    <property type="component" value="Unassembled WGS sequence"/>
</dbReference>
<dbReference type="SUPFAM" id="SSF69118">
    <property type="entry name" value="AhpD-like"/>
    <property type="match status" value="1"/>
</dbReference>